<evidence type="ECO:0000256" key="1">
    <source>
        <dbReference type="SAM" id="MobiDB-lite"/>
    </source>
</evidence>
<organism evidence="2 3">
    <name type="scientific">Physocladia obscura</name>
    <dbReference type="NCBI Taxonomy" id="109957"/>
    <lineage>
        <taxon>Eukaryota</taxon>
        <taxon>Fungi</taxon>
        <taxon>Fungi incertae sedis</taxon>
        <taxon>Chytridiomycota</taxon>
        <taxon>Chytridiomycota incertae sedis</taxon>
        <taxon>Chytridiomycetes</taxon>
        <taxon>Chytridiales</taxon>
        <taxon>Chytriomycetaceae</taxon>
        <taxon>Physocladia</taxon>
    </lineage>
</organism>
<dbReference type="AlphaFoldDB" id="A0AAD5T0F0"/>
<name>A0AAD5T0F0_9FUNG</name>
<evidence type="ECO:0000313" key="3">
    <source>
        <dbReference type="Proteomes" id="UP001211907"/>
    </source>
</evidence>
<reference evidence="2" key="1">
    <citation type="submission" date="2020-05" db="EMBL/GenBank/DDBJ databases">
        <title>Phylogenomic resolution of chytrid fungi.</title>
        <authorList>
            <person name="Stajich J.E."/>
            <person name="Amses K."/>
            <person name="Simmons R."/>
            <person name="Seto K."/>
            <person name="Myers J."/>
            <person name="Bonds A."/>
            <person name="Quandt C.A."/>
            <person name="Barry K."/>
            <person name="Liu P."/>
            <person name="Grigoriev I."/>
            <person name="Longcore J.E."/>
            <person name="James T.Y."/>
        </authorList>
    </citation>
    <scope>NUCLEOTIDE SEQUENCE</scope>
    <source>
        <strain evidence="2">JEL0513</strain>
    </source>
</reference>
<gene>
    <name evidence="2" type="ORF">HK100_012954</name>
</gene>
<evidence type="ECO:0000313" key="2">
    <source>
        <dbReference type="EMBL" id="KAJ3120068.1"/>
    </source>
</evidence>
<accession>A0AAD5T0F0</accession>
<comment type="caution">
    <text evidence="2">The sequence shown here is derived from an EMBL/GenBank/DDBJ whole genome shotgun (WGS) entry which is preliminary data.</text>
</comment>
<keyword evidence="3" id="KW-1185">Reference proteome</keyword>
<protein>
    <submittedName>
        <fullName evidence="2">Uncharacterized protein</fullName>
    </submittedName>
</protein>
<dbReference type="EMBL" id="JADGJH010000997">
    <property type="protein sequence ID" value="KAJ3120068.1"/>
    <property type="molecule type" value="Genomic_DNA"/>
</dbReference>
<dbReference type="Proteomes" id="UP001211907">
    <property type="component" value="Unassembled WGS sequence"/>
</dbReference>
<feature type="compositionally biased region" description="Polar residues" evidence="1">
    <location>
        <begin position="206"/>
        <end position="219"/>
    </location>
</feature>
<feature type="region of interest" description="Disordered" evidence="1">
    <location>
        <begin position="199"/>
        <end position="219"/>
    </location>
</feature>
<proteinExistence type="predicted"/>
<sequence length="529" mass="57214">MQTAVPSTAIITSASVHGSTEIASKDFGSVIHRKSLFPPQEQAEQNRGILLTRKDGKSKNRAFDTLQQERQISTMFEEIPEDLRFNKATRQQSLRQPSVAKGDYKASFKKYIDINKVIAEQAISRRCPGKFGSKFIQILESPDFDAFVLSAANYARWHVQILHLEKMKLFQPLLGSTAATADENNASAGDLEFSQTAAASRKDTNLDNNQSGKKIVGQSSNNSVLGGIMRGHVRHVFAEDGGGTVTLEEAEKNLASELHKFATAYCYLLLLISRHSVEPAKERAYFESIYAVTKDVSNALINLPTYSNPIELELNRMFRGALFCGTLSQESRVGGIQNTAPKKRISIIAVSKDLWGSNIGTPSSILSPSRPLSARRPVSAFNSVISVATVATGSTSRPSIAFTTVQNFPIGSNAAASSRSDPLPKQKFKGKISACLSKSVDSATGAAGHINTNDANAAAALAVASTTATTATANTSFEESMKIITQQKTVLPPMTSAKKKKRISLTDIRMARSPLANAVLPPPQRFLFS</sequence>